<evidence type="ECO:0000313" key="1">
    <source>
        <dbReference type="EMBL" id="CAH2316972.1"/>
    </source>
</evidence>
<dbReference type="Proteomes" id="UP001295444">
    <property type="component" value="Chromosome 09"/>
</dbReference>
<reference evidence="1" key="1">
    <citation type="submission" date="2022-03" db="EMBL/GenBank/DDBJ databases">
        <authorList>
            <person name="Alioto T."/>
            <person name="Alioto T."/>
            <person name="Gomez Garrido J."/>
        </authorList>
    </citation>
    <scope>NUCLEOTIDE SEQUENCE</scope>
</reference>
<gene>
    <name evidence="1" type="ORF">PECUL_23A011993</name>
</gene>
<accession>A0AAD1WQ94</accession>
<evidence type="ECO:0000313" key="2">
    <source>
        <dbReference type="Proteomes" id="UP001295444"/>
    </source>
</evidence>
<name>A0AAD1WQ94_PELCU</name>
<keyword evidence="2" id="KW-1185">Reference proteome</keyword>
<dbReference type="EMBL" id="OW240920">
    <property type="protein sequence ID" value="CAH2316972.1"/>
    <property type="molecule type" value="Genomic_DNA"/>
</dbReference>
<protein>
    <submittedName>
        <fullName evidence="1">Uncharacterized protein</fullName>
    </submittedName>
</protein>
<organism evidence="1 2">
    <name type="scientific">Pelobates cultripes</name>
    <name type="common">Western spadefoot toad</name>
    <dbReference type="NCBI Taxonomy" id="61616"/>
    <lineage>
        <taxon>Eukaryota</taxon>
        <taxon>Metazoa</taxon>
        <taxon>Chordata</taxon>
        <taxon>Craniata</taxon>
        <taxon>Vertebrata</taxon>
        <taxon>Euteleostomi</taxon>
        <taxon>Amphibia</taxon>
        <taxon>Batrachia</taxon>
        <taxon>Anura</taxon>
        <taxon>Pelobatoidea</taxon>
        <taxon>Pelobatidae</taxon>
        <taxon>Pelobates</taxon>
    </lineage>
</organism>
<proteinExistence type="predicted"/>
<dbReference type="AlphaFoldDB" id="A0AAD1WQ94"/>
<sequence>MSNEKKHCPTTTAQIATRSIHCPTNTLPDITIHLHYHQLPDSNMELLSNYYSPDSNMELLSNYYSPGPVSSTAR</sequence>